<sequence length="124" mass="13821">MSRRHMDDTERYINHDSKNSHDHSLKRKPLSRSKMLIVYIAGFLILASTGVLGYLYFGTHVFSSTAPANQSNSELPVSTNRMQVSPSAIADAHWSKTIVTVGDGKTFPKQGDAVSVHSFEWQKV</sequence>
<keyword evidence="2" id="KW-1133">Transmembrane helix</keyword>
<gene>
    <name evidence="3" type="ORF">BDEG_22026</name>
</gene>
<evidence type="ECO:0000313" key="4">
    <source>
        <dbReference type="Proteomes" id="UP000077115"/>
    </source>
</evidence>
<name>A0A177WD82_BATDL</name>
<feature type="transmembrane region" description="Helical" evidence="2">
    <location>
        <begin position="36"/>
        <end position="57"/>
    </location>
</feature>
<feature type="compositionally biased region" description="Basic and acidic residues" evidence="1">
    <location>
        <begin position="1"/>
        <end position="23"/>
    </location>
</feature>
<dbReference type="Proteomes" id="UP000077115">
    <property type="component" value="Unassembled WGS sequence"/>
</dbReference>
<evidence type="ECO:0000256" key="2">
    <source>
        <dbReference type="SAM" id="Phobius"/>
    </source>
</evidence>
<protein>
    <submittedName>
        <fullName evidence="3">Uncharacterized protein</fullName>
    </submittedName>
</protein>
<proteinExistence type="predicted"/>
<evidence type="ECO:0000313" key="3">
    <source>
        <dbReference type="EMBL" id="OAJ38058.1"/>
    </source>
</evidence>
<keyword evidence="2" id="KW-0472">Membrane</keyword>
<reference evidence="3 4" key="2">
    <citation type="submission" date="2016-05" db="EMBL/GenBank/DDBJ databases">
        <title>Lineage-specific infection strategies underlie the spectrum of fungal disease in amphibians.</title>
        <authorList>
            <person name="Cuomo C.A."/>
            <person name="Farrer R.A."/>
            <person name="James T."/>
            <person name="Longcore J."/>
            <person name="Birren B."/>
        </authorList>
    </citation>
    <scope>NUCLEOTIDE SEQUENCE [LARGE SCALE GENOMIC DNA]</scope>
    <source>
        <strain evidence="3 4">JEL423</strain>
    </source>
</reference>
<accession>A0A177WD82</accession>
<keyword evidence="2" id="KW-0812">Transmembrane</keyword>
<feature type="region of interest" description="Disordered" evidence="1">
    <location>
        <begin position="1"/>
        <end position="26"/>
    </location>
</feature>
<dbReference type="EMBL" id="DS022301">
    <property type="protein sequence ID" value="OAJ38058.1"/>
    <property type="molecule type" value="Genomic_DNA"/>
</dbReference>
<reference evidence="3 4" key="1">
    <citation type="submission" date="2006-10" db="EMBL/GenBank/DDBJ databases">
        <title>The Genome Sequence of Batrachochytrium dendrobatidis JEL423.</title>
        <authorList>
            <consortium name="The Broad Institute Genome Sequencing Platform"/>
            <person name="Birren B."/>
            <person name="Lander E."/>
            <person name="Galagan J."/>
            <person name="Cuomo C."/>
            <person name="Devon K."/>
            <person name="Jaffe D."/>
            <person name="Butler J."/>
            <person name="Alvarez P."/>
            <person name="Gnerre S."/>
            <person name="Grabherr M."/>
            <person name="Kleber M."/>
            <person name="Mauceli E."/>
            <person name="Brockman W."/>
            <person name="Young S."/>
            <person name="LaButti K."/>
            <person name="Sykes S."/>
            <person name="DeCaprio D."/>
            <person name="Crawford M."/>
            <person name="Koehrsen M."/>
            <person name="Engels R."/>
            <person name="Montgomery P."/>
            <person name="Pearson M."/>
            <person name="Howarth C."/>
            <person name="Larson L."/>
            <person name="White J."/>
            <person name="O'Leary S."/>
            <person name="Kodira C."/>
            <person name="Zeng Q."/>
            <person name="Yandava C."/>
            <person name="Alvarado L."/>
            <person name="Longcore J."/>
            <person name="James T."/>
        </authorList>
    </citation>
    <scope>NUCLEOTIDE SEQUENCE [LARGE SCALE GENOMIC DNA]</scope>
    <source>
        <strain evidence="3 4">JEL423</strain>
    </source>
</reference>
<evidence type="ECO:0000256" key="1">
    <source>
        <dbReference type="SAM" id="MobiDB-lite"/>
    </source>
</evidence>
<dbReference type="VEuPathDB" id="FungiDB:BDEG_22026"/>
<dbReference type="AlphaFoldDB" id="A0A177WD82"/>
<organism evidence="3 4">
    <name type="scientific">Batrachochytrium dendrobatidis (strain JEL423)</name>
    <dbReference type="NCBI Taxonomy" id="403673"/>
    <lineage>
        <taxon>Eukaryota</taxon>
        <taxon>Fungi</taxon>
        <taxon>Fungi incertae sedis</taxon>
        <taxon>Chytridiomycota</taxon>
        <taxon>Chytridiomycota incertae sedis</taxon>
        <taxon>Chytridiomycetes</taxon>
        <taxon>Rhizophydiales</taxon>
        <taxon>Rhizophydiales incertae sedis</taxon>
        <taxon>Batrachochytrium</taxon>
    </lineage>
</organism>